<dbReference type="InterPro" id="IPR002035">
    <property type="entry name" value="VWF_A"/>
</dbReference>
<feature type="transmembrane region" description="Helical" evidence="1">
    <location>
        <begin position="62"/>
        <end position="81"/>
    </location>
</feature>
<keyword evidence="1" id="KW-1133">Transmembrane helix</keyword>
<protein>
    <submittedName>
        <fullName evidence="3">VWA domain-containing protein</fullName>
    </submittedName>
</protein>
<dbReference type="InterPro" id="IPR050768">
    <property type="entry name" value="UPF0353/GerABKA_families"/>
</dbReference>
<comment type="caution">
    <text evidence="3">The sequence shown here is derived from an EMBL/GenBank/DDBJ whole genome shotgun (WGS) entry which is preliminary data.</text>
</comment>
<evidence type="ECO:0000256" key="1">
    <source>
        <dbReference type="SAM" id="Phobius"/>
    </source>
</evidence>
<evidence type="ECO:0000313" key="4">
    <source>
        <dbReference type="Proteomes" id="UP001596472"/>
    </source>
</evidence>
<dbReference type="EMBL" id="JBHTBS010000009">
    <property type="protein sequence ID" value="MFC7338788.1"/>
    <property type="molecule type" value="Genomic_DNA"/>
</dbReference>
<accession>A0ABW2LBM9</accession>
<gene>
    <name evidence="3" type="ORF">ACFQY0_16450</name>
</gene>
<dbReference type="PANTHER" id="PTHR22550:SF14">
    <property type="entry name" value="VWFA DOMAIN-CONTAINING PROTEIN"/>
    <property type="match status" value="1"/>
</dbReference>
<keyword evidence="1" id="KW-0472">Membrane</keyword>
<evidence type="ECO:0000259" key="2">
    <source>
        <dbReference type="Pfam" id="PF13519"/>
    </source>
</evidence>
<dbReference type="InterPro" id="IPR036465">
    <property type="entry name" value="vWFA_dom_sf"/>
</dbReference>
<dbReference type="Pfam" id="PF13519">
    <property type="entry name" value="VWA_2"/>
    <property type="match status" value="1"/>
</dbReference>
<keyword evidence="1" id="KW-0812">Transmembrane</keyword>
<evidence type="ECO:0000313" key="3">
    <source>
        <dbReference type="EMBL" id="MFC7338788.1"/>
    </source>
</evidence>
<sequence length="306" mass="33067">MLEHFQSFHFLRPSLLWLAVLAIGVWWIWRKHADPLRGWRAQVDADLLDALIDQSDSKPRSLLPLLVAWLVAVLAIAGPSWKPEPSPFAEDATPLIVLLKADTSMDTPDPEPSRLERAHLKIADLSQARKGQPLALIAYAGSAHLVLPPTKDTSAVATMAAEISPGIMPVPGDRLDLAIARAAELLKDSGGTLLIMTDMGSSGTAEITTAYEAADSPDIQILAIAPVSADTSQLDSLAKSIDARLVPMTDDNTDIQSIVERAARAPVARGADGRVRWQDGGYYLVPLLVVLALLPFRRESQTQETV</sequence>
<dbReference type="Gene3D" id="3.40.50.410">
    <property type="entry name" value="von Willebrand factor, type A domain"/>
    <property type="match status" value="1"/>
</dbReference>
<organism evidence="3 4">
    <name type="scientific">Haloferula chungangensis</name>
    <dbReference type="NCBI Taxonomy" id="1048331"/>
    <lineage>
        <taxon>Bacteria</taxon>
        <taxon>Pseudomonadati</taxon>
        <taxon>Verrucomicrobiota</taxon>
        <taxon>Verrucomicrobiia</taxon>
        <taxon>Verrucomicrobiales</taxon>
        <taxon>Verrucomicrobiaceae</taxon>
        <taxon>Haloferula</taxon>
    </lineage>
</organism>
<name>A0ABW2LBM9_9BACT</name>
<proteinExistence type="predicted"/>
<keyword evidence="4" id="KW-1185">Reference proteome</keyword>
<dbReference type="Proteomes" id="UP001596472">
    <property type="component" value="Unassembled WGS sequence"/>
</dbReference>
<dbReference type="RefSeq" id="WP_379714603.1">
    <property type="nucleotide sequence ID" value="NZ_JBHTBS010000009.1"/>
</dbReference>
<feature type="transmembrane region" description="Helical" evidence="1">
    <location>
        <begin position="12"/>
        <end position="29"/>
    </location>
</feature>
<reference evidence="4" key="1">
    <citation type="journal article" date="2019" name="Int. J. Syst. Evol. Microbiol.">
        <title>The Global Catalogue of Microorganisms (GCM) 10K type strain sequencing project: providing services to taxonomists for standard genome sequencing and annotation.</title>
        <authorList>
            <consortium name="The Broad Institute Genomics Platform"/>
            <consortium name="The Broad Institute Genome Sequencing Center for Infectious Disease"/>
            <person name="Wu L."/>
            <person name="Ma J."/>
        </authorList>
    </citation>
    <scope>NUCLEOTIDE SEQUENCE [LARGE SCALE GENOMIC DNA]</scope>
    <source>
        <strain evidence="4">CGMCC 4.1467</strain>
    </source>
</reference>
<dbReference type="PANTHER" id="PTHR22550">
    <property type="entry name" value="SPORE GERMINATION PROTEIN"/>
    <property type="match status" value="1"/>
</dbReference>
<dbReference type="SUPFAM" id="SSF53300">
    <property type="entry name" value="vWA-like"/>
    <property type="match status" value="1"/>
</dbReference>
<feature type="domain" description="VWFA" evidence="2">
    <location>
        <begin position="103"/>
        <end position="198"/>
    </location>
</feature>